<dbReference type="EMBL" id="GBRH01248246">
    <property type="protein sequence ID" value="JAD49649.1"/>
    <property type="molecule type" value="Transcribed_RNA"/>
</dbReference>
<name>A0A0A9ADF2_ARUDO</name>
<accession>A0A0A9ADF2</accession>
<proteinExistence type="predicted"/>
<organism evidence="1">
    <name type="scientific">Arundo donax</name>
    <name type="common">Giant reed</name>
    <name type="synonym">Donax arundinaceus</name>
    <dbReference type="NCBI Taxonomy" id="35708"/>
    <lineage>
        <taxon>Eukaryota</taxon>
        <taxon>Viridiplantae</taxon>
        <taxon>Streptophyta</taxon>
        <taxon>Embryophyta</taxon>
        <taxon>Tracheophyta</taxon>
        <taxon>Spermatophyta</taxon>
        <taxon>Magnoliopsida</taxon>
        <taxon>Liliopsida</taxon>
        <taxon>Poales</taxon>
        <taxon>Poaceae</taxon>
        <taxon>PACMAD clade</taxon>
        <taxon>Arundinoideae</taxon>
        <taxon>Arundineae</taxon>
        <taxon>Arundo</taxon>
    </lineage>
</organism>
<dbReference type="AlphaFoldDB" id="A0A0A9ADF2"/>
<reference evidence="1" key="2">
    <citation type="journal article" date="2015" name="Data Brief">
        <title>Shoot transcriptome of the giant reed, Arundo donax.</title>
        <authorList>
            <person name="Barrero R.A."/>
            <person name="Guerrero F.D."/>
            <person name="Moolhuijzen P."/>
            <person name="Goolsby J.A."/>
            <person name="Tidwell J."/>
            <person name="Bellgard S.E."/>
            <person name="Bellgard M.I."/>
        </authorList>
    </citation>
    <scope>NUCLEOTIDE SEQUENCE</scope>
    <source>
        <tissue evidence="1">Shoot tissue taken approximately 20 cm above the soil surface</tissue>
    </source>
</reference>
<sequence length="44" mass="5088">MVLFQKSLMHLLQLTAYLIPELSILEFSSPLVQRINHIHESALI</sequence>
<reference evidence="1" key="1">
    <citation type="submission" date="2014-09" db="EMBL/GenBank/DDBJ databases">
        <authorList>
            <person name="Magalhaes I.L.F."/>
            <person name="Oliveira U."/>
            <person name="Santos F.R."/>
            <person name="Vidigal T.H.D.A."/>
            <person name="Brescovit A.D."/>
            <person name="Santos A.J."/>
        </authorList>
    </citation>
    <scope>NUCLEOTIDE SEQUENCE</scope>
    <source>
        <tissue evidence="1">Shoot tissue taken approximately 20 cm above the soil surface</tissue>
    </source>
</reference>
<protein>
    <submittedName>
        <fullName evidence="1">Uncharacterized protein</fullName>
    </submittedName>
</protein>
<evidence type="ECO:0000313" key="1">
    <source>
        <dbReference type="EMBL" id="JAD49649.1"/>
    </source>
</evidence>